<protein>
    <submittedName>
        <fullName evidence="1">Uncharacterized protein</fullName>
    </submittedName>
</protein>
<evidence type="ECO:0000313" key="1">
    <source>
        <dbReference type="EMBL" id="OOP57858.1"/>
    </source>
</evidence>
<proteinExistence type="predicted"/>
<organism evidence="1 2">
    <name type="scientific">Candidatus Brocadia carolinensis</name>
    <dbReference type="NCBI Taxonomy" id="1004156"/>
    <lineage>
        <taxon>Bacteria</taxon>
        <taxon>Pseudomonadati</taxon>
        <taxon>Planctomycetota</taxon>
        <taxon>Candidatus Brocadiia</taxon>
        <taxon>Candidatus Brocadiales</taxon>
        <taxon>Candidatus Brocadiaceae</taxon>
        <taxon>Candidatus Brocadia</taxon>
    </lineage>
</organism>
<evidence type="ECO:0000313" key="2">
    <source>
        <dbReference type="Proteomes" id="UP000189681"/>
    </source>
</evidence>
<dbReference type="STRING" id="1004156.AYP45_01100"/>
<dbReference type="Proteomes" id="UP000189681">
    <property type="component" value="Unassembled WGS sequence"/>
</dbReference>
<gene>
    <name evidence="1" type="ORF">AYP45_01100</name>
</gene>
<dbReference type="AlphaFoldDB" id="A0A1V4AXL8"/>
<accession>A0A1V4AXL8</accession>
<name>A0A1V4AXL8_9BACT</name>
<sequence>MIKTSIRIQELRGKICSNVKTDRSWVDWWICLAEKGTGKPYEGKPHVRFDVAGDGKVLWRT</sequence>
<comment type="caution">
    <text evidence="1">The sequence shown here is derived from an EMBL/GenBank/DDBJ whole genome shotgun (WGS) entry which is preliminary data.</text>
</comment>
<reference evidence="1 2" key="1">
    <citation type="journal article" date="2017" name="Water Res.">
        <title>Discovery and metagenomic analysis of an anammox bacterial enrichment related to Candidatus "Brocadia caroliniensis" in a full-scale glycerol-fed nitritation-denitritation separate centrate treatment process.</title>
        <authorList>
            <person name="Park H."/>
            <person name="Brotto A.C."/>
            <person name="van Loosdrecht M.C."/>
            <person name="Chandran K."/>
        </authorList>
    </citation>
    <scope>NUCLEOTIDE SEQUENCE [LARGE SCALE GENOMIC DNA]</scope>
    <source>
        <strain evidence="1">26THWARD</strain>
    </source>
</reference>
<dbReference type="EMBL" id="AYTS01000010">
    <property type="protein sequence ID" value="OOP57858.1"/>
    <property type="molecule type" value="Genomic_DNA"/>
</dbReference>